<gene>
    <name evidence="1" type="ORF">EVAR_6326_1</name>
</gene>
<organism evidence="1 2">
    <name type="scientific">Eumeta variegata</name>
    <name type="common">Bagworm moth</name>
    <name type="synonym">Eumeta japonica</name>
    <dbReference type="NCBI Taxonomy" id="151549"/>
    <lineage>
        <taxon>Eukaryota</taxon>
        <taxon>Metazoa</taxon>
        <taxon>Ecdysozoa</taxon>
        <taxon>Arthropoda</taxon>
        <taxon>Hexapoda</taxon>
        <taxon>Insecta</taxon>
        <taxon>Pterygota</taxon>
        <taxon>Neoptera</taxon>
        <taxon>Endopterygota</taxon>
        <taxon>Lepidoptera</taxon>
        <taxon>Glossata</taxon>
        <taxon>Ditrysia</taxon>
        <taxon>Tineoidea</taxon>
        <taxon>Psychidae</taxon>
        <taxon>Oiketicinae</taxon>
        <taxon>Eumeta</taxon>
    </lineage>
</organism>
<reference evidence="1 2" key="1">
    <citation type="journal article" date="2019" name="Commun. Biol.">
        <title>The bagworm genome reveals a unique fibroin gene that provides high tensile strength.</title>
        <authorList>
            <person name="Kono N."/>
            <person name="Nakamura H."/>
            <person name="Ohtoshi R."/>
            <person name="Tomita M."/>
            <person name="Numata K."/>
            <person name="Arakawa K."/>
        </authorList>
    </citation>
    <scope>NUCLEOTIDE SEQUENCE [LARGE SCALE GENOMIC DNA]</scope>
</reference>
<keyword evidence="2" id="KW-1185">Reference proteome</keyword>
<accession>A0A4C1TBF6</accession>
<sequence length="97" mass="10654">MTLAVPVEQVAVGNATISTEVEIIYGDVETISTPLNVEITTDEYFALKGLKGCMQDVGRRWAARPTPFQCRSALVSSQHLKLRVMPGSNSDHIDYNT</sequence>
<evidence type="ECO:0000313" key="2">
    <source>
        <dbReference type="Proteomes" id="UP000299102"/>
    </source>
</evidence>
<protein>
    <submittedName>
        <fullName evidence="1">Uncharacterized protein</fullName>
    </submittedName>
</protein>
<dbReference type="AlphaFoldDB" id="A0A4C1TBF6"/>
<evidence type="ECO:0000313" key="1">
    <source>
        <dbReference type="EMBL" id="GBP10778.1"/>
    </source>
</evidence>
<comment type="caution">
    <text evidence="1">The sequence shown here is derived from an EMBL/GenBank/DDBJ whole genome shotgun (WGS) entry which is preliminary data.</text>
</comment>
<dbReference type="EMBL" id="BGZK01000042">
    <property type="protein sequence ID" value="GBP10778.1"/>
    <property type="molecule type" value="Genomic_DNA"/>
</dbReference>
<name>A0A4C1TBF6_EUMVA</name>
<proteinExistence type="predicted"/>
<dbReference type="Proteomes" id="UP000299102">
    <property type="component" value="Unassembled WGS sequence"/>
</dbReference>